<accession>R2RVI2</accession>
<dbReference type="Proteomes" id="UP000014158">
    <property type="component" value="Unassembled WGS sequence"/>
</dbReference>
<dbReference type="EMBL" id="ASWF01000004">
    <property type="protein sequence ID" value="EOT74221.1"/>
    <property type="molecule type" value="Genomic_DNA"/>
</dbReference>
<dbReference type="InterPro" id="IPR027417">
    <property type="entry name" value="P-loop_NTPase"/>
</dbReference>
<dbReference type="PATRIC" id="fig|1158602.3.peg.1079"/>
<protein>
    <recommendedName>
        <fullName evidence="5">Cobalamin biosynthesis protein CobQ</fullName>
    </recommendedName>
</protein>
<dbReference type="EMBL" id="AJAL01000004">
    <property type="protein sequence ID" value="EOH79914.1"/>
    <property type="molecule type" value="Genomic_DNA"/>
</dbReference>
<dbReference type="Gene3D" id="3.40.50.300">
    <property type="entry name" value="P-loop containing nucleotide triphosphate hydrolases"/>
    <property type="match status" value="1"/>
</dbReference>
<reference evidence="2 4" key="2">
    <citation type="submission" date="2013-03" db="EMBL/GenBank/DDBJ databases">
        <title>The Genome Sequence of Enterococcus raffinosus ATCC_49464 (PacBio/Illumina hybrid assembly).</title>
        <authorList>
            <consortium name="The Broad Institute Genomics Platform"/>
            <consortium name="The Broad Institute Genome Sequencing Center for Infectious Disease"/>
            <person name="Earl A."/>
            <person name="Russ C."/>
            <person name="Gilmore M."/>
            <person name="Surin D."/>
            <person name="Walker B."/>
            <person name="Young S."/>
            <person name="Zeng Q."/>
            <person name="Gargeya S."/>
            <person name="Fitzgerald M."/>
            <person name="Haas B."/>
            <person name="Abouelleil A."/>
            <person name="Allen A.W."/>
            <person name="Alvarado L."/>
            <person name="Arachchi H.M."/>
            <person name="Berlin A.M."/>
            <person name="Chapman S.B."/>
            <person name="Gainer-Dewar J."/>
            <person name="Goldberg J."/>
            <person name="Griggs A."/>
            <person name="Gujja S."/>
            <person name="Hansen M."/>
            <person name="Howarth C."/>
            <person name="Imamovic A."/>
            <person name="Ireland A."/>
            <person name="Larimer J."/>
            <person name="McCowan C."/>
            <person name="Murphy C."/>
            <person name="Pearson M."/>
            <person name="Poon T.W."/>
            <person name="Priest M."/>
            <person name="Roberts A."/>
            <person name="Saif S."/>
            <person name="Shea T."/>
            <person name="Sisk P."/>
            <person name="Sykes S."/>
            <person name="Wortman J."/>
            <person name="Nusbaum C."/>
            <person name="Birren B."/>
        </authorList>
    </citation>
    <scope>NUCLEOTIDE SEQUENCE [LARGE SCALE GENOMIC DNA]</scope>
    <source>
        <strain evidence="2 4">ATCC 49464</strain>
    </source>
</reference>
<evidence type="ECO:0000313" key="4">
    <source>
        <dbReference type="Proteomes" id="UP000014158"/>
    </source>
</evidence>
<proteinExistence type="predicted"/>
<evidence type="ECO:0000313" key="3">
    <source>
        <dbReference type="Proteomes" id="UP000013877"/>
    </source>
</evidence>
<keyword evidence="4" id="KW-1185">Reference proteome</keyword>
<dbReference type="Proteomes" id="UP000013877">
    <property type="component" value="Unassembled WGS sequence"/>
</dbReference>
<dbReference type="AlphaFoldDB" id="R2RVI2"/>
<comment type="caution">
    <text evidence="1">The sequence shown here is derived from an EMBL/GenBank/DDBJ whole genome shotgun (WGS) entry which is preliminary data.</text>
</comment>
<name>R2RVI2_9ENTE</name>
<gene>
    <name evidence="2" type="ORF">I590_03081</name>
    <name evidence="1" type="ORF">UAK_01066</name>
</gene>
<dbReference type="HOGENOM" id="CLU_3199576_0_0_9"/>
<dbReference type="eggNOG" id="COG1192">
    <property type="taxonomic scope" value="Bacteria"/>
</dbReference>
<evidence type="ECO:0000313" key="1">
    <source>
        <dbReference type="EMBL" id="EOH79914.1"/>
    </source>
</evidence>
<evidence type="ECO:0000313" key="2">
    <source>
        <dbReference type="EMBL" id="EOT74221.1"/>
    </source>
</evidence>
<reference evidence="1 3" key="1">
    <citation type="submission" date="2013-02" db="EMBL/GenBank/DDBJ databases">
        <title>The Genome Sequence of Enterococcus raffinosus ATCC_49464.</title>
        <authorList>
            <consortium name="The Broad Institute Genome Sequencing Platform"/>
            <consortium name="The Broad Institute Genome Sequencing Center for Infectious Disease"/>
            <person name="Earl A.M."/>
            <person name="Gilmore M.S."/>
            <person name="Lebreton F."/>
            <person name="Walker B."/>
            <person name="Young S.K."/>
            <person name="Zeng Q."/>
            <person name="Gargeya S."/>
            <person name="Fitzgerald M."/>
            <person name="Haas B."/>
            <person name="Abouelleil A."/>
            <person name="Alvarado L."/>
            <person name="Arachchi H.M."/>
            <person name="Berlin A.M."/>
            <person name="Chapman S.B."/>
            <person name="Dewar J."/>
            <person name="Goldberg J."/>
            <person name="Griggs A."/>
            <person name="Gujja S."/>
            <person name="Hansen M."/>
            <person name="Howarth C."/>
            <person name="Imamovic A."/>
            <person name="Larimer J."/>
            <person name="McCowan C."/>
            <person name="Murphy C."/>
            <person name="Neiman D."/>
            <person name="Pearson M."/>
            <person name="Priest M."/>
            <person name="Roberts A."/>
            <person name="Saif S."/>
            <person name="Shea T."/>
            <person name="Sisk P."/>
            <person name="Sykes S."/>
            <person name="Wortman J."/>
            <person name="Nusbaum C."/>
            <person name="Birren B."/>
        </authorList>
    </citation>
    <scope>NUCLEOTIDE SEQUENCE [LARGE SCALE GENOMIC DNA]</scope>
    <source>
        <strain evidence="1 3">ATCC 49464</strain>
    </source>
</reference>
<sequence>MDQEEIKILEELRTILNTKNEAIVILNNYFKGGVGKSNCLRCLLT</sequence>
<evidence type="ECO:0008006" key="5">
    <source>
        <dbReference type="Google" id="ProtNLM"/>
    </source>
</evidence>
<organism evidence="1 3">
    <name type="scientific">Enterococcus raffinosus ATCC 49464</name>
    <dbReference type="NCBI Taxonomy" id="1158602"/>
    <lineage>
        <taxon>Bacteria</taxon>
        <taxon>Bacillati</taxon>
        <taxon>Bacillota</taxon>
        <taxon>Bacilli</taxon>
        <taxon>Lactobacillales</taxon>
        <taxon>Enterococcaceae</taxon>
        <taxon>Enterococcus</taxon>
    </lineage>
</organism>